<proteinExistence type="predicted"/>
<protein>
    <submittedName>
        <fullName evidence="2">Uncharacterized protein</fullName>
    </submittedName>
</protein>
<sequence length="593" mass="65295">MDYAGLLEEVKKRLFEMGFGDMWFDEDIVECLKQNNHDLPKTVEFIISAPKPADFQVQGKKAKKQLAKEQQKKENEKKQKEQTNKKRDQKIQQQSQYDEPKTQPETNRPPRRNPPRPNPKYSNPNYQNHTTQYEDYDYEEEDDQYSSYPRPPPPTLLPAPQPEKAKPAPPPTSAITTPAVSYSDKVLGHAAPQPAPTPALAPVPAPSAPVAKKSAPAPQYRPAARQPQTPVYKPKAIAPEAPPKDTPPVPPPQAPTDPLPAKQPQRPPKEAPAEVSDPPTSKEPNEKPTQPEDNSEKQRRNQNTNTRGRGRGRGGYRGGRGANNNKTKAQWQEKKISPPPKVEETQNQQGEDTVEVVSSTTKGKTRGVKLPDNLTNELEDLDIEFGNEDSALPDGSEIVIVKQETLVDASPQGDGFSENGVEASSNSEKATEQHPPESVPRPAQAAGLRPPEPSQASQQPAPSQSAHPHHSNPDIPNSVPPMVQFQNMMPFGVLSPHSGHVQQHMAHVSPHSIPMMPPPYPAFEAMEHGGMGFYDGQYPIHGPSYSQMSVENGHETGASMNINEDNQSSFNPGHGGVVVSVKLRIVLVRVRRE</sequence>
<feature type="compositionally biased region" description="Polar residues" evidence="1">
    <location>
        <begin position="345"/>
        <end position="362"/>
    </location>
</feature>
<feature type="compositionally biased region" description="Basic and acidic residues" evidence="1">
    <location>
        <begin position="331"/>
        <end position="344"/>
    </location>
</feature>
<dbReference type="AlphaFoldDB" id="A0A6B2L002"/>
<feature type="compositionally biased region" description="Low complexity" evidence="1">
    <location>
        <begin position="208"/>
        <end position="239"/>
    </location>
</feature>
<feature type="compositionally biased region" description="Basic and acidic residues" evidence="1">
    <location>
        <begin position="283"/>
        <end position="299"/>
    </location>
</feature>
<dbReference type="EMBL" id="GIBP01001282">
    <property type="protein sequence ID" value="NDV30251.1"/>
    <property type="molecule type" value="Transcribed_RNA"/>
</dbReference>
<accession>A0A6B2L002</accession>
<reference evidence="2" key="1">
    <citation type="journal article" date="2020" name="J. Eukaryot. Microbiol.">
        <title>De novo Sequencing, Assembly and Annotation of the Transcriptome for the Free-Living Testate Amoeba Arcella intermedia.</title>
        <authorList>
            <person name="Ribeiro G.M."/>
            <person name="Porfirio-Sousa A.L."/>
            <person name="Maurer-Alcala X.X."/>
            <person name="Katz L.A."/>
            <person name="Lahr D.J.G."/>
        </authorList>
    </citation>
    <scope>NUCLEOTIDE SEQUENCE</scope>
</reference>
<feature type="compositionally biased region" description="Basic and acidic residues" evidence="1">
    <location>
        <begin position="66"/>
        <end position="90"/>
    </location>
</feature>
<feature type="region of interest" description="Disordered" evidence="1">
    <location>
        <begin position="52"/>
        <end position="375"/>
    </location>
</feature>
<feature type="region of interest" description="Disordered" evidence="1">
    <location>
        <begin position="403"/>
        <end position="483"/>
    </location>
</feature>
<evidence type="ECO:0000256" key="1">
    <source>
        <dbReference type="SAM" id="MobiDB-lite"/>
    </source>
</evidence>
<evidence type="ECO:0000313" key="2">
    <source>
        <dbReference type="EMBL" id="NDV30251.1"/>
    </source>
</evidence>
<feature type="compositionally biased region" description="Acidic residues" evidence="1">
    <location>
        <begin position="134"/>
        <end position="144"/>
    </location>
</feature>
<feature type="compositionally biased region" description="Polar residues" evidence="1">
    <location>
        <begin position="120"/>
        <end position="131"/>
    </location>
</feature>
<organism evidence="2">
    <name type="scientific">Arcella intermedia</name>
    <dbReference type="NCBI Taxonomy" id="1963864"/>
    <lineage>
        <taxon>Eukaryota</taxon>
        <taxon>Amoebozoa</taxon>
        <taxon>Tubulinea</taxon>
        <taxon>Elardia</taxon>
        <taxon>Arcellinida</taxon>
        <taxon>Sphaerothecina</taxon>
        <taxon>Arcellidae</taxon>
        <taxon>Arcella</taxon>
    </lineage>
</organism>
<feature type="compositionally biased region" description="Pro residues" evidence="1">
    <location>
        <begin position="240"/>
        <end position="258"/>
    </location>
</feature>
<feature type="compositionally biased region" description="Pro residues" evidence="1">
    <location>
        <begin position="149"/>
        <end position="172"/>
    </location>
</feature>
<feature type="compositionally biased region" description="Pro residues" evidence="1">
    <location>
        <begin position="193"/>
        <end position="207"/>
    </location>
</feature>
<name>A0A6B2L002_9EUKA</name>
<dbReference type="PRINTS" id="PR01217">
    <property type="entry name" value="PRICHEXTENSN"/>
</dbReference>
<feature type="compositionally biased region" description="Low complexity" evidence="1">
    <location>
        <begin position="454"/>
        <end position="466"/>
    </location>
</feature>